<dbReference type="InterPro" id="IPR011598">
    <property type="entry name" value="bHLH_dom"/>
</dbReference>
<evidence type="ECO:0000259" key="7">
    <source>
        <dbReference type="PROSITE" id="PS50888"/>
    </source>
</evidence>
<feature type="compositionally biased region" description="Basic and acidic residues" evidence="5">
    <location>
        <begin position="162"/>
        <end position="172"/>
    </location>
</feature>
<comment type="caution">
    <text evidence="8">The sequence shown here is derived from an EMBL/GenBank/DDBJ whole genome shotgun (WGS) entry which is preliminary data.</text>
</comment>
<keyword evidence="2" id="KW-0805">Transcription regulation</keyword>
<evidence type="ECO:0000256" key="5">
    <source>
        <dbReference type="SAM" id="MobiDB-lite"/>
    </source>
</evidence>
<feature type="compositionally biased region" description="Polar residues" evidence="5">
    <location>
        <begin position="1"/>
        <end position="10"/>
    </location>
</feature>
<accession>A0AAD4NAW9</accession>
<proteinExistence type="predicted"/>
<evidence type="ECO:0000259" key="6">
    <source>
        <dbReference type="PROSITE" id="PS50112"/>
    </source>
</evidence>
<feature type="domain" description="PAS" evidence="6">
    <location>
        <begin position="300"/>
        <end position="355"/>
    </location>
</feature>
<dbReference type="Gene3D" id="3.30.450.20">
    <property type="entry name" value="PAS domain"/>
    <property type="match status" value="1"/>
</dbReference>
<dbReference type="PANTHER" id="PTHR23043">
    <property type="entry name" value="HYPOXIA-INDUCIBLE FACTOR 1 ALPHA"/>
    <property type="match status" value="1"/>
</dbReference>
<keyword evidence="9" id="KW-1185">Reference proteome</keyword>
<reference evidence="8" key="1">
    <citation type="submission" date="2022-01" db="EMBL/GenBank/DDBJ databases">
        <title>Genome Sequence Resource for Two Populations of Ditylenchus destructor, the Migratory Endoparasitic Phytonematode.</title>
        <authorList>
            <person name="Zhang H."/>
            <person name="Lin R."/>
            <person name="Xie B."/>
        </authorList>
    </citation>
    <scope>NUCLEOTIDE SEQUENCE</scope>
    <source>
        <strain evidence="8">BazhouSP</strain>
    </source>
</reference>
<dbReference type="AlphaFoldDB" id="A0AAD4NAW9"/>
<dbReference type="PROSITE" id="PS50888">
    <property type="entry name" value="BHLH"/>
    <property type="match status" value="1"/>
</dbReference>
<evidence type="ECO:0000313" key="9">
    <source>
        <dbReference type="Proteomes" id="UP001201812"/>
    </source>
</evidence>
<feature type="domain" description="BHLH" evidence="7">
    <location>
        <begin position="54"/>
        <end position="107"/>
    </location>
</feature>
<dbReference type="GO" id="GO:0010557">
    <property type="term" value="P:positive regulation of macromolecule biosynthetic process"/>
    <property type="evidence" value="ECO:0007669"/>
    <property type="project" value="UniProtKB-ARBA"/>
</dbReference>
<feature type="region of interest" description="Disordered" evidence="5">
    <location>
        <begin position="1"/>
        <end position="39"/>
    </location>
</feature>
<feature type="region of interest" description="Disordered" evidence="5">
    <location>
        <begin position="126"/>
        <end position="172"/>
    </location>
</feature>
<dbReference type="SMART" id="SM00091">
    <property type="entry name" value="PAS"/>
    <property type="match status" value="1"/>
</dbReference>
<dbReference type="PROSITE" id="PS50112">
    <property type="entry name" value="PAS"/>
    <property type="match status" value="1"/>
</dbReference>
<keyword evidence="4" id="KW-0539">Nucleus</keyword>
<gene>
    <name evidence="8" type="ORF">DdX_04973</name>
</gene>
<protein>
    <submittedName>
        <fullName evidence="8">PAS domain-containing protein</fullName>
    </submittedName>
</protein>
<dbReference type="CDD" id="cd00130">
    <property type="entry name" value="PAS"/>
    <property type="match status" value="1"/>
</dbReference>
<feature type="compositionally biased region" description="Basic and acidic residues" evidence="5">
    <location>
        <begin position="17"/>
        <end position="37"/>
    </location>
</feature>
<sequence length="441" mass="48378">MKKNQRSVQNVAGKGSESSKTETRQRGRRSLRNDAPHLHRTLAKNGQCQIALSVDNSLNKGTSRSRRDKEKKAVAELGQLLPLGEPIRDQLDKSGVIRIAVANIQLRRLLAGMPVGNLSVASNSAMAGWTGPSPQSAFHPFSSSNKSNQNGKSPADAAEDENNGKKPPKSEARVEELKQFAINVFQTLSAAVHLGLSQVDMVGAHVETVIHPDDMKMTSAVLAIGLHSNQMAVLDPEIRFTLRFKCALGRRNAGVTIGGFKPIHFSGRIMANNDCRFIGYGQPLVAYGLNEVRLSPSMFMFRADLSLKMVFVDSRVVALTGYGAGNLLDRSLYELVHTEDVYVLRDAHRNVLSQQQSTSAYYRLLANTGGWLWVRTKFTMVCATRFPQQALILGVTSAISAVEQRGMLCDTIQGVTIIKQSSDVLLGEYSQTFYRNMANSE</sequence>
<evidence type="ECO:0000256" key="2">
    <source>
        <dbReference type="ARBA" id="ARBA00023015"/>
    </source>
</evidence>
<dbReference type="Pfam" id="PF14598">
    <property type="entry name" value="PAS_11"/>
    <property type="match status" value="1"/>
</dbReference>
<dbReference type="EMBL" id="JAKKPZ010000005">
    <property type="protein sequence ID" value="KAI1720727.1"/>
    <property type="molecule type" value="Genomic_DNA"/>
</dbReference>
<comment type="subcellular location">
    <subcellularLocation>
        <location evidence="1">Nucleus</location>
    </subcellularLocation>
</comment>
<dbReference type="GO" id="GO:0046983">
    <property type="term" value="F:protein dimerization activity"/>
    <property type="evidence" value="ECO:0007669"/>
    <property type="project" value="InterPro"/>
</dbReference>
<evidence type="ECO:0000256" key="1">
    <source>
        <dbReference type="ARBA" id="ARBA00004123"/>
    </source>
</evidence>
<dbReference type="InterPro" id="IPR035965">
    <property type="entry name" value="PAS-like_dom_sf"/>
</dbReference>
<evidence type="ECO:0000313" key="8">
    <source>
        <dbReference type="EMBL" id="KAI1720727.1"/>
    </source>
</evidence>
<evidence type="ECO:0000256" key="4">
    <source>
        <dbReference type="ARBA" id="ARBA00023242"/>
    </source>
</evidence>
<feature type="compositionally biased region" description="Low complexity" evidence="5">
    <location>
        <begin position="142"/>
        <end position="153"/>
    </location>
</feature>
<dbReference type="PANTHER" id="PTHR23043:SF17">
    <property type="entry name" value="PROTEIN SIMILAR"/>
    <property type="match status" value="1"/>
</dbReference>
<dbReference type="GO" id="GO:0000977">
    <property type="term" value="F:RNA polymerase II transcription regulatory region sequence-specific DNA binding"/>
    <property type="evidence" value="ECO:0007669"/>
    <property type="project" value="TreeGrafter"/>
</dbReference>
<dbReference type="Proteomes" id="UP001201812">
    <property type="component" value="Unassembled WGS sequence"/>
</dbReference>
<evidence type="ECO:0000256" key="3">
    <source>
        <dbReference type="ARBA" id="ARBA00023163"/>
    </source>
</evidence>
<dbReference type="GO" id="GO:0000981">
    <property type="term" value="F:DNA-binding transcription factor activity, RNA polymerase II-specific"/>
    <property type="evidence" value="ECO:0007669"/>
    <property type="project" value="TreeGrafter"/>
</dbReference>
<keyword evidence="3" id="KW-0804">Transcription</keyword>
<dbReference type="SUPFAM" id="SSF55785">
    <property type="entry name" value="PYP-like sensor domain (PAS domain)"/>
    <property type="match status" value="1"/>
</dbReference>
<dbReference type="InterPro" id="IPR000014">
    <property type="entry name" value="PAS"/>
</dbReference>
<dbReference type="GO" id="GO:0005634">
    <property type="term" value="C:nucleus"/>
    <property type="evidence" value="ECO:0007669"/>
    <property type="project" value="UniProtKB-SubCell"/>
</dbReference>
<name>A0AAD4NAW9_9BILA</name>
<organism evidence="8 9">
    <name type="scientific">Ditylenchus destructor</name>
    <dbReference type="NCBI Taxonomy" id="166010"/>
    <lineage>
        <taxon>Eukaryota</taxon>
        <taxon>Metazoa</taxon>
        <taxon>Ecdysozoa</taxon>
        <taxon>Nematoda</taxon>
        <taxon>Chromadorea</taxon>
        <taxon>Rhabditida</taxon>
        <taxon>Tylenchina</taxon>
        <taxon>Tylenchomorpha</taxon>
        <taxon>Sphaerularioidea</taxon>
        <taxon>Anguinidae</taxon>
        <taxon>Anguininae</taxon>
        <taxon>Ditylenchus</taxon>
    </lineage>
</organism>